<dbReference type="PANTHER" id="PTHR24559:SF444">
    <property type="entry name" value="REVERSE TRANSCRIPTASE DOMAIN-CONTAINING PROTEIN"/>
    <property type="match status" value="1"/>
</dbReference>
<protein>
    <recommendedName>
        <fullName evidence="2">Reverse transcriptase domain-containing protein</fullName>
    </recommendedName>
</protein>
<proteinExistence type="predicted"/>
<dbReference type="InterPro" id="IPR043502">
    <property type="entry name" value="DNA/RNA_pol_sf"/>
</dbReference>
<name>A0ABR4C3M1_9HELO</name>
<feature type="region of interest" description="Disordered" evidence="1">
    <location>
        <begin position="31"/>
        <end position="65"/>
    </location>
</feature>
<dbReference type="InterPro" id="IPR043128">
    <property type="entry name" value="Rev_trsase/Diguanyl_cyclase"/>
</dbReference>
<evidence type="ECO:0000256" key="1">
    <source>
        <dbReference type="SAM" id="MobiDB-lite"/>
    </source>
</evidence>
<evidence type="ECO:0000259" key="2">
    <source>
        <dbReference type="PROSITE" id="PS50878"/>
    </source>
</evidence>
<dbReference type="EMBL" id="JAZHXI010000013">
    <property type="protein sequence ID" value="KAL2064509.1"/>
    <property type="molecule type" value="Genomic_DNA"/>
</dbReference>
<dbReference type="Proteomes" id="UP001595075">
    <property type="component" value="Unassembled WGS sequence"/>
</dbReference>
<evidence type="ECO:0000313" key="3">
    <source>
        <dbReference type="EMBL" id="KAL2064509.1"/>
    </source>
</evidence>
<sequence length="331" mass="38679">MTLIDKRRRKGTAYITNIQISSLPYNPFKSTSFTPIPEKPESGLPKSATDKKLPRPKPLTKEHRKTYAQSYKPVPIYEISANAFHLNLKRKGNEFFSTSIYEVDRVLQERYDKEDPDTAKLIAEKLPAQYQSYTQAFSKTDSNVLPPHRHYDHKIILEAPLPDSYSPLYRQSTEELKVIKEYLIENLDKGFIESSQSPFASPVLFVKKADGGLRFCIDYRRLNTLTRKDAYPIPRIDELLARVFKARIFIKLDIRAAFNRIRMDPKSEEYTTFRTRYGVYKYKVLPFGLYNGPGTYQRYINDVLLDYLNDFCMAYLDDILIYSESAEEHKE</sequence>
<accession>A0ABR4C3M1</accession>
<dbReference type="InterPro" id="IPR000477">
    <property type="entry name" value="RT_dom"/>
</dbReference>
<dbReference type="PROSITE" id="PS50878">
    <property type="entry name" value="RT_POL"/>
    <property type="match status" value="1"/>
</dbReference>
<gene>
    <name evidence="3" type="ORF">VTL71DRAFT_3646</name>
</gene>
<evidence type="ECO:0000313" key="4">
    <source>
        <dbReference type="Proteomes" id="UP001595075"/>
    </source>
</evidence>
<dbReference type="Gene3D" id="3.30.70.270">
    <property type="match status" value="1"/>
</dbReference>
<feature type="domain" description="Reverse transcriptase" evidence="2">
    <location>
        <begin position="187"/>
        <end position="331"/>
    </location>
</feature>
<dbReference type="Gene3D" id="3.10.10.10">
    <property type="entry name" value="HIV Type 1 Reverse Transcriptase, subunit A, domain 1"/>
    <property type="match status" value="1"/>
</dbReference>
<dbReference type="CDD" id="cd01647">
    <property type="entry name" value="RT_LTR"/>
    <property type="match status" value="1"/>
</dbReference>
<comment type="caution">
    <text evidence="3">The sequence shown here is derived from an EMBL/GenBank/DDBJ whole genome shotgun (WGS) entry which is preliminary data.</text>
</comment>
<dbReference type="Pfam" id="PF00078">
    <property type="entry name" value="RVT_1"/>
    <property type="match status" value="1"/>
</dbReference>
<dbReference type="SUPFAM" id="SSF56672">
    <property type="entry name" value="DNA/RNA polymerases"/>
    <property type="match status" value="1"/>
</dbReference>
<reference evidence="3 4" key="1">
    <citation type="journal article" date="2024" name="Commun. Biol.">
        <title>Comparative genomic analysis of thermophilic fungi reveals convergent evolutionary adaptations and gene losses.</title>
        <authorList>
            <person name="Steindorff A.S."/>
            <person name="Aguilar-Pontes M.V."/>
            <person name="Robinson A.J."/>
            <person name="Andreopoulos B."/>
            <person name="LaButti K."/>
            <person name="Kuo A."/>
            <person name="Mondo S."/>
            <person name="Riley R."/>
            <person name="Otillar R."/>
            <person name="Haridas S."/>
            <person name="Lipzen A."/>
            <person name="Grimwood J."/>
            <person name="Schmutz J."/>
            <person name="Clum A."/>
            <person name="Reid I.D."/>
            <person name="Moisan M.C."/>
            <person name="Butler G."/>
            <person name="Nguyen T.T.M."/>
            <person name="Dewar K."/>
            <person name="Conant G."/>
            <person name="Drula E."/>
            <person name="Henrissat B."/>
            <person name="Hansel C."/>
            <person name="Singer S."/>
            <person name="Hutchinson M.I."/>
            <person name="de Vries R.P."/>
            <person name="Natvig D.O."/>
            <person name="Powell A.J."/>
            <person name="Tsang A."/>
            <person name="Grigoriev I.V."/>
        </authorList>
    </citation>
    <scope>NUCLEOTIDE SEQUENCE [LARGE SCALE GENOMIC DNA]</scope>
    <source>
        <strain evidence="3 4">CBS 494.80</strain>
    </source>
</reference>
<dbReference type="InterPro" id="IPR053134">
    <property type="entry name" value="RNA-dir_DNA_polymerase"/>
</dbReference>
<keyword evidence="4" id="KW-1185">Reference proteome</keyword>
<organism evidence="3 4">
    <name type="scientific">Oculimacula yallundae</name>
    <dbReference type="NCBI Taxonomy" id="86028"/>
    <lineage>
        <taxon>Eukaryota</taxon>
        <taxon>Fungi</taxon>
        <taxon>Dikarya</taxon>
        <taxon>Ascomycota</taxon>
        <taxon>Pezizomycotina</taxon>
        <taxon>Leotiomycetes</taxon>
        <taxon>Helotiales</taxon>
        <taxon>Ploettnerulaceae</taxon>
        <taxon>Oculimacula</taxon>
    </lineage>
</organism>
<dbReference type="PANTHER" id="PTHR24559">
    <property type="entry name" value="TRANSPOSON TY3-I GAG-POL POLYPROTEIN"/>
    <property type="match status" value="1"/>
</dbReference>